<gene>
    <name evidence="3" type="ORF">DK847_17950</name>
</gene>
<sequence length="391" mass="41815">MSIDAVDFFYLSMPKVEDIGDGSQDALVVRVSADGVEGWGECEASPLVSIAAFVTPMSHGACKPVRDVVLGKPIESAADIAAIHAAVEMECMDLLQAAHTFSGIEMALWDVLGRKRNAPVYELLGYDKAHPKLPYASQLFGDTPAETLAGCRRAREAGYRAVKCGWGPFGRGTLAEDRDHLQAAREGIGPEGTLLIDAGQIFREDVEAAALRIPLLEEVNTVWFEEPFLGGAYGAYAGLAAKSGKVKLAGGEASHNFHMAQQLIDYGKVGFIQIDCGRIGGIGPAKRAADYAAARGVTYVNHTFTSHLALCASLQPYAGLESHRICEYPFAPKSVAWDMSETHLTPDGDGLVHLPAAPGLGITMNPAGMRKYMVDIEISAHGKALYRSPKL</sequence>
<dbReference type="InterPro" id="IPR013341">
    <property type="entry name" value="Mandelate_racemase_N_dom"/>
</dbReference>
<dbReference type="InterPro" id="IPR029017">
    <property type="entry name" value="Enolase-like_N"/>
</dbReference>
<evidence type="ECO:0000313" key="4">
    <source>
        <dbReference type="Proteomes" id="UP000248795"/>
    </source>
</evidence>
<dbReference type="InterPro" id="IPR036849">
    <property type="entry name" value="Enolase-like_C_sf"/>
</dbReference>
<keyword evidence="1" id="KW-0456">Lyase</keyword>
<reference evidence="4" key="1">
    <citation type="submission" date="2018-06" db="EMBL/GenBank/DDBJ databases">
        <title>Aestuariibacter litoralis strain KCTC 52945T.</title>
        <authorList>
            <person name="Li X."/>
            <person name="Salam N."/>
            <person name="Li J.-L."/>
            <person name="Chen Y.-M."/>
            <person name="Yang Z.-W."/>
            <person name="Zhang L.-Y."/>
            <person name="Han M.-X."/>
            <person name="Xiao M."/>
            <person name="Li W.-J."/>
        </authorList>
    </citation>
    <scope>NUCLEOTIDE SEQUENCE [LARGE SCALE GENOMIC DNA]</scope>
    <source>
        <strain evidence="4">KCTC 52945</strain>
    </source>
</reference>
<dbReference type="Pfam" id="PF13378">
    <property type="entry name" value="MR_MLE_C"/>
    <property type="match status" value="1"/>
</dbReference>
<dbReference type="SUPFAM" id="SSF54826">
    <property type="entry name" value="Enolase N-terminal domain-like"/>
    <property type="match status" value="1"/>
</dbReference>
<dbReference type="InterPro" id="IPR034593">
    <property type="entry name" value="DgoD-like"/>
</dbReference>
<dbReference type="PANTHER" id="PTHR48080:SF2">
    <property type="entry name" value="D-GALACTONATE DEHYDRATASE"/>
    <property type="match status" value="1"/>
</dbReference>
<dbReference type="SFLD" id="SFLDS00001">
    <property type="entry name" value="Enolase"/>
    <property type="match status" value="1"/>
</dbReference>
<keyword evidence="4" id="KW-1185">Reference proteome</keyword>
<feature type="domain" description="Mandelate racemase/muconate lactonizing enzyme C-terminal" evidence="2">
    <location>
        <begin position="144"/>
        <end position="246"/>
    </location>
</feature>
<dbReference type="Pfam" id="PF02746">
    <property type="entry name" value="MR_MLE_N"/>
    <property type="match status" value="1"/>
</dbReference>
<evidence type="ECO:0000313" key="3">
    <source>
        <dbReference type="EMBL" id="PZF75403.1"/>
    </source>
</evidence>
<dbReference type="Gene3D" id="3.30.390.10">
    <property type="entry name" value="Enolase-like, N-terminal domain"/>
    <property type="match status" value="1"/>
</dbReference>
<accession>A0A2W2C5G1</accession>
<dbReference type="InterPro" id="IPR029065">
    <property type="entry name" value="Enolase_C-like"/>
</dbReference>
<dbReference type="GO" id="GO:0016829">
    <property type="term" value="F:lyase activity"/>
    <property type="evidence" value="ECO:0007669"/>
    <property type="project" value="UniProtKB-KW"/>
</dbReference>
<comment type="caution">
    <text evidence="3">The sequence shown here is derived from an EMBL/GenBank/DDBJ whole genome shotgun (WGS) entry which is preliminary data.</text>
</comment>
<name>A0A2W2C5G1_9HYPH</name>
<dbReference type="InterPro" id="IPR013342">
    <property type="entry name" value="Mandelate_racemase_C"/>
</dbReference>
<dbReference type="EMBL" id="QKVK01000010">
    <property type="protein sequence ID" value="PZF75403.1"/>
    <property type="molecule type" value="Genomic_DNA"/>
</dbReference>
<dbReference type="Gene3D" id="3.20.20.120">
    <property type="entry name" value="Enolase-like C-terminal domain"/>
    <property type="match status" value="1"/>
</dbReference>
<organism evidence="3 4">
    <name type="scientific">Aestuariivirga litoralis</name>
    <dbReference type="NCBI Taxonomy" id="2650924"/>
    <lineage>
        <taxon>Bacteria</taxon>
        <taxon>Pseudomonadati</taxon>
        <taxon>Pseudomonadota</taxon>
        <taxon>Alphaproteobacteria</taxon>
        <taxon>Hyphomicrobiales</taxon>
        <taxon>Aestuariivirgaceae</taxon>
        <taxon>Aestuariivirga</taxon>
    </lineage>
</organism>
<dbReference type="SUPFAM" id="SSF51604">
    <property type="entry name" value="Enolase C-terminal domain-like"/>
    <property type="match status" value="1"/>
</dbReference>
<evidence type="ECO:0000259" key="2">
    <source>
        <dbReference type="SMART" id="SM00922"/>
    </source>
</evidence>
<dbReference type="AlphaFoldDB" id="A0A2W2C5G1"/>
<dbReference type="Proteomes" id="UP000248795">
    <property type="component" value="Unassembled WGS sequence"/>
</dbReference>
<dbReference type="RefSeq" id="WP_111199923.1">
    <property type="nucleotide sequence ID" value="NZ_QKVK01000010.1"/>
</dbReference>
<dbReference type="SMART" id="SM00922">
    <property type="entry name" value="MR_MLE"/>
    <property type="match status" value="1"/>
</dbReference>
<dbReference type="PANTHER" id="PTHR48080">
    <property type="entry name" value="D-GALACTONATE DEHYDRATASE-RELATED"/>
    <property type="match status" value="1"/>
</dbReference>
<proteinExistence type="predicted"/>
<protein>
    <submittedName>
        <fullName evidence="3">Mandelate racemase/muconate lactonizing enzyme family protein</fullName>
    </submittedName>
</protein>
<evidence type="ECO:0000256" key="1">
    <source>
        <dbReference type="ARBA" id="ARBA00023239"/>
    </source>
</evidence>